<comment type="caution">
    <text evidence="16">The sequence shown here is derived from an EMBL/GenBank/DDBJ whole genome shotgun (WGS) entry which is preliminary data.</text>
</comment>
<dbReference type="Pfam" id="PF20256">
    <property type="entry name" value="MoCoBD_2"/>
    <property type="match status" value="1"/>
</dbReference>
<evidence type="ECO:0000256" key="13">
    <source>
        <dbReference type="ARBA" id="ARBA00034078"/>
    </source>
</evidence>
<dbReference type="EMBL" id="JAGRRH010000021">
    <property type="protein sequence ID" value="KAG7346793.1"/>
    <property type="molecule type" value="Genomic_DNA"/>
</dbReference>
<dbReference type="PROSITE" id="PS51387">
    <property type="entry name" value="FAD_PCMH"/>
    <property type="match status" value="1"/>
</dbReference>
<comment type="cofactor">
    <cofactor evidence="1">
        <name>Mo-molybdopterin</name>
        <dbReference type="ChEBI" id="CHEBI:71302"/>
    </cofactor>
</comment>
<organism evidence="16 17">
    <name type="scientific">Nitzschia inconspicua</name>
    <dbReference type="NCBI Taxonomy" id="303405"/>
    <lineage>
        <taxon>Eukaryota</taxon>
        <taxon>Sar</taxon>
        <taxon>Stramenopiles</taxon>
        <taxon>Ochrophyta</taxon>
        <taxon>Bacillariophyta</taxon>
        <taxon>Bacillariophyceae</taxon>
        <taxon>Bacillariophycidae</taxon>
        <taxon>Bacillariales</taxon>
        <taxon>Bacillariaceae</taxon>
        <taxon>Nitzschia</taxon>
    </lineage>
</organism>
<evidence type="ECO:0000256" key="7">
    <source>
        <dbReference type="ARBA" id="ARBA00022723"/>
    </source>
</evidence>
<keyword evidence="10" id="KW-0408">Iron</keyword>
<evidence type="ECO:0000256" key="6">
    <source>
        <dbReference type="ARBA" id="ARBA00022714"/>
    </source>
</evidence>
<dbReference type="PROSITE" id="PS00197">
    <property type="entry name" value="2FE2S_FER_1"/>
    <property type="match status" value="1"/>
</dbReference>
<dbReference type="InterPro" id="IPR001041">
    <property type="entry name" value="2Fe-2S_ferredoxin-type"/>
</dbReference>
<reference evidence="16" key="2">
    <citation type="submission" date="2021-04" db="EMBL/GenBank/DDBJ databases">
        <authorList>
            <person name="Podell S."/>
        </authorList>
    </citation>
    <scope>NUCLEOTIDE SEQUENCE</scope>
    <source>
        <strain evidence="16">Hildebrandi</strain>
    </source>
</reference>
<dbReference type="Pfam" id="PF02738">
    <property type="entry name" value="MoCoBD_1"/>
    <property type="match status" value="1"/>
</dbReference>
<dbReference type="InterPro" id="IPR006058">
    <property type="entry name" value="2Fe2S_fd_BS"/>
</dbReference>
<evidence type="ECO:0000256" key="2">
    <source>
        <dbReference type="ARBA" id="ARBA00001974"/>
    </source>
</evidence>
<keyword evidence="4" id="KW-0500">Molybdenum</keyword>
<evidence type="ECO:0000256" key="11">
    <source>
        <dbReference type="ARBA" id="ARBA00023014"/>
    </source>
</evidence>
<reference evidence="16" key="1">
    <citation type="journal article" date="2021" name="Sci. Rep.">
        <title>Diploid genomic architecture of Nitzschia inconspicua, an elite biomass production diatom.</title>
        <authorList>
            <person name="Oliver A."/>
            <person name="Podell S."/>
            <person name="Pinowska A."/>
            <person name="Traller J.C."/>
            <person name="Smith S.R."/>
            <person name="McClure R."/>
            <person name="Beliaev A."/>
            <person name="Bohutskyi P."/>
            <person name="Hill E.A."/>
            <person name="Rabines A."/>
            <person name="Zheng H."/>
            <person name="Allen L.Z."/>
            <person name="Kuo A."/>
            <person name="Grigoriev I.V."/>
            <person name="Allen A.E."/>
            <person name="Hazlebeck D."/>
            <person name="Allen E.E."/>
        </authorList>
    </citation>
    <scope>NUCLEOTIDE SEQUENCE</scope>
    <source>
        <strain evidence="16">Hildebrandi</strain>
    </source>
</reference>
<dbReference type="OrthoDB" id="8300278at2759"/>
<evidence type="ECO:0000256" key="4">
    <source>
        <dbReference type="ARBA" id="ARBA00022505"/>
    </source>
</evidence>
<evidence type="ECO:0000256" key="5">
    <source>
        <dbReference type="ARBA" id="ARBA00022630"/>
    </source>
</evidence>
<keyword evidence="7" id="KW-0479">Metal-binding</keyword>
<dbReference type="Pfam" id="PF03450">
    <property type="entry name" value="CO_deh_flav_C"/>
    <property type="match status" value="1"/>
</dbReference>
<evidence type="ECO:0000259" key="14">
    <source>
        <dbReference type="PROSITE" id="PS51085"/>
    </source>
</evidence>
<evidence type="ECO:0000256" key="1">
    <source>
        <dbReference type="ARBA" id="ARBA00001924"/>
    </source>
</evidence>
<dbReference type="GO" id="GO:0016491">
    <property type="term" value="F:oxidoreductase activity"/>
    <property type="evidence" value="ECO:0007669"/>
    <property type="project" value="UniProtKB-KW"/>
</dbReference>
<dbReference type="InterPro" id="IPR046867">
    <property type="entry name" value="AldOxase/xan_DH_MoCoBD2"/>
</dbReference>
<dbReference type="InterPro" id="IPR016166">
    <property type="entry name" value="FAD-bd_PCMH"/>
</dbReference>
<dbReference type="FunFam" id="3.30.365.10:FF:000004">
    <property type="entry name" value="Xanthine dehydrogenase oxidase"/>
    <property type="match status" value="1"/>
</dbReference>
<evidence type="ECO:0000256" key="9">
    <source>
        <dbReference type="ARBA" id="ARBA00023002"/>
    </source>
</evidence>
<evidence type="ECO:0000256" key="12">
    <source>
        <dbReference type="ARBA" id="ARBA00023027"/>
    </source>
</evidence>
<evidence type="ECO:0000313" key="17">
    <source>
        <dbReference type="Proteomes" id="UP000693970"/>
    </source>
</evidence>
<evidence type="ECO:0000313" key="16">
    <source>
        <dbReference type="EMBL" id="KAG7346793.1"/>
    </source>
</evidence>
<dbReference type="GO" id="GO:0005506">
    <property type="term" value="F:iron ion binding"/>
    <property type="evidence" value="ECO:0007669"/>
    <property type="project" value="InterPro"/>
</dbReference>
<dbReference type="GO" id="GO:0071949">
    <property type="term" value="F:FAD binding"/>
    <property type="evidence" value="ECO:0007669"/>
    <property type="project" value="InterPro"/>
</dbReference>
<evidence type="ECO:0000256" key="8">
    <source>
        <dbReference type="ARBA" id="ARBA00022827"/>
    </source>
</evidence>
<dbReference type="SMART" id="SM01092">
    <property type="entry name" value="CO_deh_flav_C"/>
    <property type="match status" value="1"/>
</dbReference>
<accession>A0A9K3KN60</accession>
<keyword evidence="11" id="KW-0411">Iron-sulfur</keyword>
<feature type="domain" description="FAD-binding PCMH-type" evidence="15">
    <location>
        <begin position="285"/>
        <end position="480"/>
    </location>
</feature>
<proteinExistence type="inferred from homology"/>
<evidence type="ECO:0000256" key="10">
    <source>
        <dbReference type="ARBA" id="ARBA00023004"/>
    </source>
</evidence>
<dbReference type="FunFam" id="3.30.365.10:FF:000001">
    <property type="entry name" value="Xanthine dehydrogenase oxidase"/>
    <property type="match status" value="1"/>
</dbReference>
<dbReference type="PROSITE" id="PS51085">
    <property type="entry name" value="2FE2S_FER_2"/>
    <property type="match status" value="1"/>
</dbReference>
<dbReference type="Pfam" id="PF01315">
    <property type="entry name" value="Ald_Xan_dh_C"/>
    <property type="match status" value="1"/>
</dbReference>
<dbReference type="FunFam" id="3.10.20.30:FF:000012">
    <property type="entry name" value="Xanthine dehydrogenase/oxidase"/>
    <property type="match status" value="1"/>
</dbReference>
<dbReference type="InterPro" id="IPR002888">
    <property type="entry name" value="2Fe-2S-bd"/>
</dbReference>
<name>A0A9K3KN60_9STRA</name>
<dbReference type="PANTHER" id="PTHR45444:SF3">
    <property type="entry name" value="XANTHINE DEHYDROGENASE"/>
    <property type="match status" value="1"/>
</dbReference>
<feature type="domain" description="2Fe-2S ferredoxin-type" evidence="14">
    <location>
        <begin position="29"/>
        <end position="119"/>
    </location>
</feature>
<dbReference type="Pfam" id="PF00111">
    <property type="entry name" value="Fer2"/>
    <property type="match status" value="1"/>
</dbReference>
<sequence>MPPNARSRLLYENDDLERVNTFEKQGYRTSPILYVNGSRVPDDVATKARSNQTLLSFLRDEMKLKGSKLGCAEGGCGACTVMISKKDKESGELKHIAVNACLMPALAADGCHVTTVEGVGSVKGDNLHPIQKAMVEMHGSQCGFCTPGIIVAIYSLYANKCNTKEIEEHMDGNLCRCTGYRPIWDAARSLCDDAEELVRGPCGTPCRECNERDVCEQDCNLEDKQKETVIITSSKDKMKMKESLTASTPDWMDQPKNMFPDDLLDASSADSLALAKPLMVVDKTEFHGAGTWFKPTTLTGLLRLLKEFGDPVGGGYKIVVGNTEVGIETRFKNSVYPRLIYPGETVESIYQVTAMADTVVFGGCAPLSYIQHESERLSRADSSYTRTLMPIHDMLRWFASTQIRNVACLGGNLVTASPISDMNPMLASMGATLVLSKLGDDLSTIDRRHVPVSEFFLRYRTVDIQSSEFVERIEVPVLSKFFEYVKPFKQARRREDDISIVTSGMHIKLAPKDGTFVIEHAALAFGGMAPTTVMAPKTAQVLVGSPFTRESFDRASDVLLEELKLPENVPGGQAAFRMALANSFLYKFFLSVVEELRSDIEAIEASPGDFSLPLPGIPEVDEAELSGASSFVSAEKPSVSGVQTFPAPKVASGLEDKLLPNTDAAKQKGAVDVVGKPSTHQSGPLHCTGEATYCDDIITPTGTLHASLILAREAGVIFEDIDREAALNTPGVVGVFGAEDIEMLGGENMNGPVAKDEYFFLPIGERIGYVGQVLGVSIGETLDSAEAGAKAAKIKYGPPNGIVPVSIEDAIACNSFYEMTRHTIARGDKSALDALKNAKDTSGEVKVGDLVKVSGSFRSGAQEHFYLETQSTLVVPTEGDTNLTVYSSTQAATHTQESCASATGTPQSKVVVRVKRMGGGFGGKETRNCFASGAAAVAAKRLNKPVLLTLPRDVDMLTTGHRHCFMSKYHATARITENGAKLESMYLELYSNGGWGMDLSGPIVDRAILHSDGVYYFPNMEVHGVACKTAQAPHTAYRGFGGPQGIAACEHVIEHLAVACDVHKDDLRRANMYTADQSTHFGMLVGQTSGKWNVPSIWDRMVTELKIPQRRKEIDDFNAKHKWLKRGAALIPTKFGIAFTAPHMNQGGALVHLYTDGTVLVSHGGTEMGQGLHTKVCQVAAQAFGIPIERVYVNDTSTDKVANTIASAASMSTDLYGMCTLDACRQIMGRLKPYREKLGPDASLADIAHAAHFDRVDLSAHGFYAPDSSMCNFNMAKEKPDDFPLDKPENSWKGRPFNYFTQGVAYAEVEIDVLTGNHRTLRADVVVDVGSSINPAIDIGQIEGAFFQGMGWSTIEEMIYSDDDHTWCGKRSNLFTQGPGTYKIPAFNDHPEVFNVSLLEDVDNPLAVHSSKAIGEPPFFLGSSVFYAIKDAVGHARKEVMGKDSYFEFRMPGTSERIRMQTNDAIGMKAKTAILGDEKAAETYQTQGSY</sequence>
<dbReference type="CDD" id="cd00207">
    <property type="entry name" value="fer2"/>
    <property type="match status" value="1"/>
</dbReference>
<dbReference type="Proteomes" id="UP000693970">
    <property type="component" value="Unassembled WGS sequence"/>
</dbReference>
<keyword evidence="12" id="KW-0520">NAD</keyword>
<dbReference type="SMART" id="SM01008">
    <property type="entry name" value="Ald_Xan_dh_C"/>
    <property type="match status" value="1"/>
</dbReference>
<dbReference type="InterPro" id="IPR000674">
    <property type="entry name" value="Ald_Oxase/Xan_DH_a/b"/>
</dbReference>
<dbReference type="PIRSF" id="PIRSF000127">
    <property type="entry name" value="Xanthine_DH"/>
    <property type="match status" value="1"/>
</dbReference>
<dbReference type="InterPro" id="IPR016208">
    <property type="entry name" value="Ald_Oxase/xanthine_DH-like"/>
</dbReference>
<dbReference type="InterPro" id="IPR005107">
    <property type="entry name" value="CO_DH_flav_C"/>
</dbReference>
<comment type="cofactor">
    <cofactor evidence="2">
        <name>FAD</name>
        <dbReference type="ChEBI" id="CHEBI:57692"/>
    </cofactor>
</comment>
<evidence type="ECO:0000259" key="15">
    <source>
        <dbReference type="PROSITE" id="PS51387"/>
    </source>
</evidence>
<keyword evidence="9" id="KW-0560">Oxidoreductase</keyword>
<dbReference type="GO" id="GO:0051537">
    <property type="term" value="F:2 iron, 2 sulfur cluster binding"/>
    <property type="evidence" value="ECO:0007669"/>
    <property type="project" value="UniProtKB-KW"/>
</dbReference>
<dbReference type="Pfam" id="PF01799">
    <property type="entry name" value="Fer2_2"/>
    <property type="match status" value="1"/>
</dbReference>
<gene>
    <name evidence="16" type="ORF">IV203_005862</name>
</gene>
<keyword evidence="8" id="KW-0274">FAD</keyword>
<dbReference type="Pfam" id="PF00941">
    <property type="entry name" value="FAD_binding_5"/>
    <property type="match status" value="1"/>
</dbReference>
<protein>
    <submittedName>
        <fullName evidence="16">Xanthine oxidase</fullName>
    </submittedName>
</protein>
<comment type="cofactor">
    <cofactor evidence="13">
        <name>[2Fe-2S] cluster</name>
        <dbReference type="ChEBI" id="CHEBI:190135"/>
    </cofactor>
</comment>
<dbReference type="InterPro" id="IPR002346">
    <property type="entry name" value="Mopterin_DH_FAD-bd"/>
</dbReference>
<comment type="similarity">
    <text evidence="3">Belongs to the xanthine dehydrogenase family.</text>
</comment>
<dbReference type="FunFam" id="3.30.365.10:FF:000002">
    <property type="entry name" value="Xanthine dehydrogenase oxidase"/>
    <property type="match status" value="1"/>
</dbReference>
<dbReference type="InterPro" id="IPR008274">
    <property type="entry name" value="AldOxase/xan_DH_MoCoBD1"/>
</dbReference>
<dbReference type="PANTHER" id="PTHR45444">
    <property type="entry name" value="XANTHINE DEHYDROGENASE"/>
    <property type="match status" value="1"/>
</dbReference>
<keyword evidence="5" id="KW-0285">Flavoprotein</keyword>
<keyword evidence="17" id="KW-1185">Reference proteome</keyword>
<keyword evidence="6" id="KW-0001">2Fe-2S</keyword>
<evidence type="ECO:0000256" key="3">
    <source>
        <dbReference type="ARBA" id="ARBA00006849"/>
    </source>
</evidence>